<dbReference type="eggNOG" id="ENOG503337H">
    <property type="taxonomic scope" value="Bacteria"/>
</dbReference>
<dbReference type="STRING" id="55952.BU52_03270"/>
<reference evidence="2 3" key="1">
    <citation type="submission" date="2014-02" db="EMBL/GenBank/DDBJ databases">
        <title>The genome announcement of Streptomyces toyocaensis NRRL15009.</title>
        <authorList>
            <person name="Hong H.-J."/>
            <person name="Kwun M.J."/>
        </authorList>
    </citation>
    <scope>NUCLEOTIDE SEQUENCE [LARGE SCALE GENOMIC DNA]</scope>
    <source>
        <strain evidence="2 3">NRRL 15009</strain>
    </source>
</reference>
<evidence type="ECO:0000313" key="2">
    <source>
        <dbReference type="EMBL" id="KES09084.1"/>
    </source>
</evidence>
<feature type="region of interest" description="Disordered" evidence="1">
    <location>
        <begin position="98"/>
        <end position="128"/>
    </location>
</feature>
<dbReference type="EMBL" id="JFCB01000001">
    <property type="protein sequence ID" value="KES09084.1"/>
    <property type="molecule type" value="Genomic_DNA"/>
</dbReference>
<name>A0A081XZW1_STRTO</name>
<feature type="compositionally biased region" description="Basic and acidic residues" evidence="1">
    <location>
        <begin position="106"/>
        <end position="128"/>
    </location>
</feature>
<dbReference type="AlphaFoldDB" id="A0A081XZW1"/>
<sequence>MTPEELAAAADPATLGNYLSALPEPPHHHGPLTSVRTDVFQGHHIMIRTTYEVTVDGAQLTAPLVVSDDGHVHCHALPTYEFLSATETIRALIGNFPDDFPGGVRPADDDHDGHPPHHENRTGDEGGS</sequence>
<organism evidence="2 3">
    <name type="scientific">Streptomyces toyocaensis</name>
    <dbReference type="NCBI Taxonomy" id="55952"/>
    <lineage>
        <taxon>Bacteria</taxon>
        <taxon>Bacillati</taxon>
        <taxon>Actinomycetota</taxon>
        <taxon>Actinomycetes</taxon>
        <taxon>Kitasatosporales</taxon>
        <taxon>Streptomycetaceae</taxon>
        <taxon>Streptomyces</taxon>
    </lineage>
</organism>
<comment type="caution">
    <text evidence="2">The sequence shown here is derived from an EMBL/GenBank/DDBJ whole genome shotgun (WGS) entry which is preliminary data.</text>
</comment>
<evidence type="ECO:0000313" key="3">
    <source>
        <dbReference type="Proteomes" id="UP000028341"/>
    </source>
</evidence>
<dbReference type="Proteomes" id="UP000028341">
    <property type="component" value="Unassembled WGS sequence"/>
</dbReference>
<dbReference type="RefSeq" id="WP_037927388.1">
    <property type="nucleotide sequence ID" value="NZ_JBFADL010000048.1"/>
</dbReference>
<protein>
    <submittedName>
        <fullName evidence="2">Uncharacterized protein</fullName>
    </submittedName>
</protein>
<keyword evidence="3" id="KW-1185">Reference proteome</keyword>
<proteinExistence type="predicted"/>
<gene>
    <name evidence="2" type="ORF">BU52_03270</name>
</gene>
<accession>A0A081XZW1</accession>
<evidence type="ECO:0000256" key="1">
    <source>
        <dbReference type="SAM" id="MobiDB-lite"/>
    </source>
</evidence>